<evidence type="ECO:0000256" key="4">
    <source>
        <dbReference type="ARBA" id="ARBA00023295"/>
    </source>
</evidence>
<gene>
    <name evidence="6" type="ORF">D3Z33_11065</name>
</gene>
<dbReference type="InterPro" id="IPR037094">
    <property type="entry name" value="Glyco_hydro_38_cen_sf"/>
</dbReference>
<dbReference type="SMART" id="SM00872">
    <property type="entry name" value="Alpha-mann_mid"/>
    <property type="match status" value="1"/>
</dbReference>
<dbReference type="GO" id="GO:0046872">
    <property type="term" value="F:metal ion binding"/>
    <property type="evidence" value="ECO:0007669"/>
    <property type="project" value="UniProtKB-KW"/>
</dbReference>
<evidence type="ECO:0000256" key="2">
    <source>
        <dbReference type="ARBA" id="ARBA00022723"/>
    </source>
</evidence>
<dbReference type="RefSeq" id="WP_160197852.1">
    <property type="nucleotide sequence ID" value="NZ_QXXA01000011.1"/>
</dbReference>
<feature type="domain" description="Glycoside hydrolase family 38 central" evidence="5">
    <location>
        <begin position="276"/>
        <end position="354"/>
    </location>
</feature>
<dbReference type="AlphaFoldDB" id="A0A845R067"/>
<evidence type="ECO:0000256" key="3">
    <source>
        <dbReference type="ARBA" id="ARBA00022801"/>
    </source>
</evidence>
<dbReference type="Pfam" id="PF07748">
    <property type="entry name" value="Glyco_hydro_38C"/>
    <property type="match status" value="1"/>
</dbReference>
<dbReference type="OrthoDB" id="9764050at2"/>
<dbReference type="SUPFAM" id="SSF88713">
    <property type="entry name" value="Glycoside hydrolase/deacetylase"/>
    <property type="match status" value="1"/>
</dbReference>
<dbReference type="SUPFAM" id="SSF74650">
    <property type="entry name" value="Galactose mutarotase-like"/>
    <property type="match status" value="1"/>
</dbReference>
<dbReference type="SUPFAM" id="SSF88688">
    <property type="entry name" value="Families 57/38 glycoside transferase middle domain"/>
    <property type="match status" value="1"/>
</dbReference>
<dbReference type="Gene3D" id="1.20.1270.50">
    <property type="entry name" value="Glycoside hydrolase family 38, central domain"/>
    <property type="match status" value="1"/>
</dbReference>
<dbReference type="InterPro" id="IPR015341">
    <property type="entry name" value="Glyco_hydro_38_cen"/>
</dbReference>
<comment type="similarity">
    <text evidence="1">Belongs to the glycosyl hydrolase 38 family.</text>
</comment>
<dbReference type="Gene3D" id="2.60.40.2220">
    <property type="match status" value="1"/>
</dbReference>
<sequence length="879" mass="102824">MKFHIVSHTHWDREWHKTFEEYRVKLIRVMDDLIDLLENNENYLSFMFDGQTIILEDYLEIRPENKERLKELIEQKRIIVGPWYIQPDEFIPSGESLIRNLLIGINIAEEFGSVMNIGYLPDSFGQSAQIPQVLKGFDINDAVIWRGISDEDINEKEFYWEGLDETKVLGHYLPLGYENAKWLSLKMDESKNVVETNIKAQKDMTHTGQILMLCGYDQREPNKDLPIIIKDLNEKYGSEGYKFIFSTLEDYIKDVKKTSMDFETYKGEFRKGKFMRVHASIGSTRLDIKGQNFISQRLYEKYVEPLSSIGTLYGSYYNNSLINHGWKNIIQNQAHDSIGNVCTDITHDEMEMRYNKSNQIGTTIIEEKTNEILSNINFQSDKGIPITVFNTIINSRKDTLVIEALLESTKFILKDDKGLECDHQLLRTEKVDLNDYMIESHFVGKNESKEYYKVKFSFTPEIEGFGYKTYYINEVKFNNNNEKSLIVNDNTLENEYIKININKDGSLDVLDKENDKTYYNQHIFKEGGNAGDEYDYSPPVKDEVIYSKGQIAKIEKIYEGHIQSQIKITYSLNFPINTYNEYRSEKKENTVIESFITIYKNSKRLDIKTVINNNIKDHRIQVLFDGNIESNIHYVDQQFGVMERENYLKQVEYWRKENWQEKYYPIYNQHKFVGVFDGKNGLQVINRGLPQYEILDEGKPKIALTLLCGTSYMGKQDLVNRPGRRSGLHVKTPKSNMIGKFEMEYSICPINSINEMNINAENYVYPLHYSQLQNIEYKNKGLSDTYYPIKIKNPLLGTSAIKKAESDEGIVLRIYNSLNENINDVEIEYDGEKFSDVNLVNLKEENINTNKNLKIIKNTIYIKRIKSNEILNLKFKQNK</sequence>
<evidence type="ECO:0000259" key="5">
    <source>
        <dbReference type="SMART" id="SM00872"/>
    </source>
</evidence>
<keyword evidence="4" id="KW-0326">Glycosidase</keyword>
<accession>A0A845R067</accession>
<dbReference type="EMBL" id="QXXA01000011">
    <property type="protein sequence ID" value="NBI07389.1"/>
    <property type="molecule type" value="Genomic_DNA"/>
</dbReference>
<dbReference type="PANTHER" id="PTHR46017">
    <property type="entry name" value="ALPHA-MANNOSIDASE 2C1"/>
    <property type="match status" value="1"/>
</dbReference>
<keyword evidence="3" id="KW-0378">Hydrolase</keyword>
<dbReference type="GO" id="GO:0006013">
    <property type="term" value="P:mannose metabolic process"/>
    <property type="evidence" value="ECO:0007669"/>
    <property type="project" value="InterPro"/>
</dbReference>
<dbReference type="Proteomes" id="UP000467132">
    <property type="component" value="Unassembled WGS sequence"/>
</dbReference>
<keyword evidence="7" id="KW-1185">Reference proteome</keyword>
<dbReference type="InterPro" id="IPR011682">
    <property type="entry name" value="Glyco_hydro_38_C"/>
</dbReference>
<dbReference type="Gene3D" id="3.20.110.10">
    <property type="entry name" value="Glycoside hydrolase 38, N terminal domain"/>
    <property type="match status" value="1"/>
</dbReference>
<name>A0A845R067_9CLOT</name>
<organism evidence="6 7">
    <name type="scientific">Senegalia massiliensis</name>
    <dbReference type="NCBI Taxonomy" id="1720316"/>
    <lineage>
        <taxon>Bacteria</taxon>
        <taxon>Bacillati</taxon>
        <taxon>Bacillota</taxon>
        <taxon>Clostridia</taxon>
        <taxon>Eubacteriales</taxon>
        <taxon>Clostridiaceae</taxon>
        <taxon>Senegalia</taxon>
    </lineage>
</organism>
<dbReference type="Pfam" id="PF17677">
    <property type="entry name" value="Glyco_hydro38C2"/>
    <property type="match status" value="1"/>
</dbReference>
<dbReference type="InterPro" id="IPR011013">
    <property type="entry name" value="Gal_mutarotase_sf_dom"/>
</dbReference>
<dbReference type="Gene3D" id="2.70.98.30">
    <property type="entry name" value="Golgi alpha-mannosidase II, domain 4"/>
    <property type="match status" value="1"/>
</dbReference>
<dbReference type="InterPro" id="IPR000602">
    <property type="entry name" value="Glyco_hydro_38_N"/>
</dbReference>
<evidence type="ECO:0000313" key="6">
    <source>
        <dbReference type="EMBL" id="NBI07389.1"/>
    </source>
</evidence>
<dbReference type="Pfam" id="PF01074">
    <property type="entry name" value="Glyco_hydro_38N"/>
    <property type="match status" value="1"/>
</dbReference>
<dbReference type="InterPro" id="IPR027291">
    <property type="entry name" value="Glyco_hydro_38_N_sf"/>
</dbReference>
<dbReference type="InterPro" id="IPR011330">
    <property type="entry name" value="Glyco_hydro/deAcase_b/a-brl"/>
</dbReference>
<dbReference type="GO" id="GO:0009313">
    <property type="term" value="P:oligosaccharide catabolic process"/>
    <property type="evidence" value="ECO:0007669"/>
    <property type="project" value="TreeGrafter"/>
</dbReference>
<protein>
    <submittedName>
        <fullName evidence="6">Alpha-mannosidase</fullName>
    </submittedName>
</protein>
<proteinExistence type="inferred from homology"/>
<dbReference type="GO" id="GO:0030246">
    <property type="term" value="F:carbohydrate binding"/>
    <property type="evidence" value="ECO:0007669"/>
    <property type="project" value="InterPro"/>
</dbReference>
<dbReference type="PANTHER" id="PTHR46017:SF2">
    <property type="entry name" value="MANNOSYLGLYCERATE HYDROLASE"/>
    <property type="match status" value="1"/>
</dbReference>
<evidence type="ECO:0000256" key="1">
    <source>
        <dbReference type="ARBA" id="ARBA00009792"/>
    </source>
</evidence>
<dbReference type="InterPro" id="IPR028995">
    <property type="entry name" value="Glyco_hydro_57/38_cen_sf"/>
</dbReference>
<evidence type="ECO:0000313" key="7">
    <source>
        <dbReference type="Proteomes" id="UP000467132"/>
    </source>
</evidence>
<comment type="caution">
    <text evidence="6">The sequence shown here is derived from an EMBL/GenBank/DDBJ whole genome shotgun (WGS) entry which is preliminary data.</text>
</comment>
<keyword evidence="2" id="KW-0479">Metal-binding</keyword>
<dbReference type="InterPro" id="IPR041147">
    <property type="entry name" value="GH38_C"/>
</dbReference>
<dbReference type="GO" id="GO:0004559">
    <property type="term" value="F:alpha-mannosidase activity"/>
    <property type="evidence" value="ECO:0007669"/>
    <property type="project" value="InterPro"/>
</dbReference>
<reference evidence="6 7" key="1">
    <citation type="submission" date="2018-08" db="EMBL/GenBank/DDBJ databases">
        <title>Murine metabolic-syndrome-specific gut microbial biobank.</title>
        <authorList>
            <person name="Liu C."/>
        </authorList>
    </citation>
    <scope>NUCLEOTIDE SEQUENCE [LARGE SCALE GENOMIC DNA]</scope>
    <source>
        <strain evidence="6 7">583</strain>
    </source>
</reference>